<reference evidence="11" key="2">
    <citation type="submission" date="2019-01" db="UniProtKB">
        <authorList>
            <consortium name="EnsemblPlants"/>
        </authorList>
    </citation>
    <scope>IDENTIFICATION</scope>
    <source>
        <strain evidence="11">cv. Heinz 1706</strain>
    </source>
</reference>
<dbReference type="Pfam" id="PF13855">
    <property type="entry name" value="LRR_8"/>
    <property type="match status" value="1"/>
</dbReference>
<comment type="similarity">
    <text evidence="8">Belongs to the polygalacturonase-inhibiting protein family.</text>
</comment>
<evidence type="ECO:0000256" key="3">
    <source>
        <dbReference type="ARBA" id="ARBA00022614"/>
    </source>
</evidence>
<proteinExistence type="inferred from homology"/>
<dbReference type="Pfam" id="PF08263">
    <property type="entry name" value="LRRNT_2"/>
    <property type="match status" value="1"/>
</dbReference>
<dbReference type="InterPro" id="IPR013210">
    <property type="entry name" value="LRR_N_plant-typ"/>
</dbReference>
<dbReference type="AlphaFoldDB" id="A0A3Q7I208"/>
<dbReference type="InterPro" id="IPR051848">
    <property type="entry name" value="PGIP"/>
</dbReference>
<feature type="signal peptide" evidence="9">
    <location>
        <begin position="1"/>
        <end position="23"/>
    </location>
</feature>
<evidence type="ECO:0000256" key="1">
    <source>
        <dbReference type="ARBA" id="ARBA00004196"/>
    </source>
</evidence>
<evidence type="ECO:0000313" key="11">
    <source>
        <dbReference type="EnsemblPlants" id="Solyc07g015990.1.1.1"/>
    </source>
</evidence>
<sequence length="275" mass="30521">MKKNIFLLIFLFIIKFCISLASSNKTDQQALLAFQNLVTSPSHLLVNNWTINTCFCSWFGVTCNSKRQRVVALALPSLQLQGTISPSLVNLSFLRELNLGNNFFCGEIPYGIGHLPRLRVVDIQNNQLQGSIPTSLFQHQTVRKISLAFNKLNGEMWKGSWYVPKHRDLNLRNNSLTGIIPPYVGNTTKLMNLDLSGNRINGSIPMEIGNITQLTELFLDDNELTGLIPATLFNISSLLKAALGINSLIGPLLLDEGIVVSNLKSLSVRTVNKQV</sequence>
<dbReference type="EnsemblPlants" id="Solyc07g015990.1.1">
    <property type="protein sequence ID" value="Solyc07g015990.1.1.1"/>
    <property type="gene ID" value="Solyc07g015990.1"/>
</dbReference>
<keyword evidence="4 9" id="KW-0732">Signal</keyword>
<feature type="chain" id="PRO_5018690798" description="Leucine-rich repeat-containing N-terminal plant-type domain-containing protein" evidence="9">
    <location>
        <begin position="24"/>
        <end position="275"/>
    </location>
</feature>
<dbReference type="GO" id="GO:0038023">
    <property type="term" value="F:signaling receptor activity"/>
    <property type="evidence" value="ECO:0000318"/>
    <property type="project" value="GO_Central"/>
</dbReference>
<dbReference type="STRING" id="4081.A0A3Q7I208"/>
<keyword evidence="3" id="KW-0433">Leucine-rich repeat</keyword>
<dbReference type="Proteomes" id="UP000004994">
    <property type="component" value="Chromosome 7"/>
</dbReference>
<feature type="domain" description="Leucine-rich repeat-containing N-terminal plant-type" evidence="10">
    <location>
        <begin position="25"/>
        <end position="64"/>
    </location>
</feature>
<dbReference type="Gramene" id="Solyc07g015990.1.1">
    <property type="protein sequence ID" value="Solyc07g015990.1.1.1"/>
    <property type="gene ID" value="Solyc07g015990.1"/>
</dbReference>
<keyword evidence="12" id="KW-1185">Reference proteome</keyword>
<reference evidence="11" key="1">
    <citation type="journal article" date="2012" name="Nature">
        <title>The tomato genome sequence provides insights into fleshy fruit evolution.</title>
        <authorList>
            <consortium name="Tomato Genome Consortium"/>
        </authorList>
    </citation>
    <scope>NUCLEOTIDE SEQUENCE [LARGE SCALE GENOMIC DNA]</scope>
    <source>
        <strain evidence="11">cv. Heinz 1706</strain>
    </source>
</reference>
<evidence type="ECO:0000256" key="8">
    <source>
        <dbReference type="ARBA" id="ARBA00038043"/>
    </source>
</evidence>
<evidence type="ECO:0000256" key="6">
    <source>
        <dbReference type="ARBA" id="ARBA00023136"/>
    </source>
</evidence>
<comment type="subcellular location">
    <subcellularLocation>
        <location evidence="1">Cell envelope</location>
    </subcellularLocation>
    <subcellularLocation>
        <location evidence="2">Membrane</location>
    </subcellularLocation>
</comment>
<dbReference type="Pfam" id="PF00560">
    <property type="entry name" value="LRR_1"/>
    <property type="match status" value="2"/>
</dbReference>
<dbReference type="FunFam" id="3.80.10.10:FF:000041">
    <property type="entry name" value="LRR receptor-like serine/threonine-protein kinase ERECTA"/>
    <property type="match status" value="1"/>
</dbReference>
<evidence type="ECO:0000256" key="9">
    <source>
        <dbReference type="SAM" id="SignalP"/>
    </source>
</evidence>
<dbReference type="GO" id="GO:0005886">
    <property type="term" value="C:plasma membrane"/>
    <property type="evidence" value="ECO:0000318"/>
    <property type="project" value="GO_Central"/>
</dbReference>
<dbReference type="SUPFAM" id="SSF52058">
    <property type="entry name" value="L domain-like"/>
    <property type="match status" value="1"/>
</dbReference>
<evidence type="ECO:0000259" key="10">
    <source>
        <dbReference type="Pfam" id="PF08263"/>
    </source>
</evidence>
<dbReference type="PANTHER" id="PTHR48059:SF30">
    <property type="entry name" value="OS06G0587000 PROTEIN"/>
    <property type="match status" value="1"/>
</dbReference>
<protein>
    <recommendedName>
        <fullName evidence="10">Leucine-rich repeat-containing N-terminal plant-type domain-containing protein</fullName>
    </recommendedName>
</protein>
<keyword evidence="6" id="KW-0472">Membrane</keyword>
<accession>A0A3Q7I208</accession>
<evidence type="ECO:0000256" key="7">
    <source>
        <dbReference type="ARBA" id="ARBA00023180"/>
    </source>
</evidence>
<evidence type="ECO:0000256" key="5">
    <source>
        <dbReference type="ARBA" id="ARBA00022737"/>
    </source>
</evidence>
<dbReference type="InParanoid" id="A0A3Q7I208"/>
<dbReference type="PANTHER" id="PTHR48059">
    <property type="entry name" value="POLYGALACTURONASE INHIBITOR 1"/>
    <property type="match status" value="1"/>
</dbReference>
<dbReference type="PaxDb" id="4081-Solyc07g015990.1.1"/>
<keyword evidence="5" id="KW-0677">Repeat</keyword>
<dbReference type="InterPro" id="IPR001611">
    <property type="entry name" value="Leu-rich_rpt"/>
</dbReference>
<dbReference type="FunFam" id="3.80.10.10:FF:000400">
    <property type="entry name" value="Nuclear pore complex protein NUP107"/>
    <property type="match status" value="1"/>
</dbReference>
<name>A0A3Q7I208_SOLLC</name>
<dbReference type="GO" id="GO:0050832">
    <property type="term" value="P:defense response to fungus"/>
    <property type="evidence" value="ECO:0007669"/>
    <property type="project" value="UniProtKB-ARBA"/>
</dbReference>
<keyword evidence="7" id="KW-0325">Glycoprotein</keyword>
<evidence type="ECO:0000256" key="2">
    <source>
        <dbReference type="ARBA" id="ARBA00004370"/>
    </source>
</evidence>
<evidence type="ECO:0000313" key="12">
    <source>
        <dbReference type="Proteomes" id="UP000004994"/>
    </source>
</evidence>
<dbReference type="InterPro" id="IPR032675">
    <property type="entry name" value="LRR_dom_sf"/>
</dbReference>
<organism evidence="11">
    <name type="scientific">Solanum lycopersicum</name>
    <name type="common">Tomato</name>
    <name type="synonym">Lycopersicon esculentum</name>
    <dbReference type="NCBI Taxonomy" id="4081"/>
    <lineage>
        <taxon>Eukaryota</taxon>
        <taxon>Viridiplantae</taxon>
        <taxon>Streptophyta</taxon>
        <taxon>Embryophyta</taxon>
        <taxon>Tracheophyta</taxon>
        <taxon>Spermatophyta</taxon>
        <taxon>Magnoliopsida</taxon>
        <taxon>eudicotyledons</taxon>
        <taxon>Gunneridae</taxon>
        <taxon>Pentapetalae</taxon>
        <taxon>asterids</taxon>
        <taxon>lamiids</taxon>
        <taxon>Solanales</taxon>
        <taxon>Solanaceae</taxon>
        <taxon>Solanoideae</taxon>
        <taxon>Solaneae</taxon>
        <taxon>Solanum</taxon>
        <taxon>Solanum subgen. Lycopersicon</taxon>
    </lineage>
</organism>
<evidence type="ECO:0000256" key="4">
    <source>
        <dbReference type="ARBA" id="ARBA00022729"/>
    </source>
</evidence>
<dbReference type="OMA" id="NWTINTC"/>
<dbReference type="Gene3D" id="3.80.10.10">
    <property type="entry name" value="Ribonuclease Inhibitor"/>
    <property type="match status" value="2"/>
</dbReference>